<protein>
    <submittedName>
        <fullName evidence="1">Uncharacterized protein</fullName>
    </submittedName>
</protein>
<sequence length="86" mass="9530">MKLLHLEVVDGDTLTGLADGHYPRPRPRTLKYAIAASELPCAYPTSLCPERVLDCRADALCLAVIVFKYDFDHGLIGRYESAHDPS</sequence>
<reference evidence="1 2" key="1">
    <citation type="journal article" date="2007" name="Nat. Biotechnol.">
        <title>Complete genome sequence of the myxobacterium Sorangium cellulosum.</title>
        <authorList>
            <person name="Schneiker S."/>
            <person name="Perlova O."/>
            <person name="Kaiser O."/>
            <person name="Gerth K."/>
            <person name="Alici A."/>
            <person name="Altmeyer M.O."/>
            <person name="Bartels D."/>
            <person name="Bekel T."/>
            <person name="Beyer S."/>
            <person name="Bode E."/>
            <person name="Bode H.B."/>
            <person name="Bolten C.J."/>
            <person name="Choudhuri J.V."/>
            <person name="Doss S."/>
            <person name="Elnakady Y.A."/>
            <person name="Frank B."/>
            <person name="Gaigalat L."/>
            <person name="Goesmann A."/>
            <person name="Groeger C."/>
            <person name="Gross F."/>
            <person name="Jelsbak L."/>
            <person name="Jelsbak L."/>
            <person name="Kalinowski J."/>
            <person name="Kegler C."/>
            <person name="Knauber T."/>
            <person name="Konietzny S."/>
            <person name="Kopp M."/>
            <person name="Krause L."/>
            <person name="Krug D."/>
            <person name="Linke B."/>
            <person name="Mahmud T."/>
            <person name="Martinez-Arias R."/>
            <person name="McHardy A.C."/>
            <person name="Merai M."/>
            <person name="Meyer F."/>
            <person name="Mormann S."/>
            <person name="Munoz-Dorado J."/>
            <person name="Perez J."/>
            <person name="Pradella S."/>
            <person name="Rachid S."/>
            <person name="Raddatz G."/>
            <person name="Rosenau F."/>
            <person name="Rueckert C."/>
            <person name="Sasse F."/>
            <person name="Scharfe M."/>
            <person name="Schuster S.C."/>
            <person name="Suen G."/>
            <person name="Treuner-Lange A."/>
            <person name="Velicer G.J."/>
            <person name="Vorholter F.-J."/>
            <person name="Weissman K.J."/>
            <person name="Welch R.D."/>
            <person name="Wenzel S.C."/>
            <person name="Whitworth D.E."/>
            <person name="Wilhelm S."/>
            <person name="Wittmann C."/>
            <person name="Bloecker H."/>
            <person name="Puehler A."/>
            <person name="Mueller R."/>
        </authorList>
    </citation>
    <scope>NUCLEOTIDE SEQUENCE [LARGE SCALE GENOMIC DNA]</scope>
    <source>
        <strain evidence="2">So ce56</strain>
    </source>
</reference>
<organism evidence="1 2">
    <name type="scientific">Sorangium cellulosum (strain So ce56)</name>
    <name type="common">Polyangium cellulosum (strain So ce56)</name>
    <dbReference type="NCBI Taxonomy" id="448385"/>
    <lineage>
        <taxon>Bacteria</taxon>
        <taxon>Pseudomonadati</taxon>
        <taxon>Myxococcota</taxon>
        <taxon>Polyangia</taxon>
        <taxon>Polyangiales</taxon>
        <taxon>Polyangiaceae</taxon>
        <taxon>Sorangium</taxon>
    </lineage>
</organism>
<evidence type="ECO:0000313" key="1">
    <source>
        <dbReference type="EMBL" id="CAN97996.1"/>
    </source>
</evidence>
<dbReference type="EMBL" id="AM746676">
    <property type="protein sequence ID" value="CAN97996.1"/>
    <property type="molecule type" value="Genomic_DNA"/>
</dbReference>
<dbReference type="HOGENOM" id="CLU_2496260_0_0_7"/>
<name>A9FBB4_SORC5</name>
<dbReference type="AlphaFoldDB" id="A9FBB4"/>
<dbReference type="Proteomes" id="UP000002139">
    <property type="component" value="Chromosome"/>
</dbReference>
<keyword evidence="2" id="KW-1185">Reference proteome</keyword>
<evidence type="ECO:0000313" key="2">
    <source>
        <dbReference type="Proteomes" id="UP000002139"/>
    </source>
</evidence>
<accession>A9FBB4</accession>
<gene>
    <name evidence="1" type="ordered locus">sce7827</name>
</gene>
<dbReference type="KEGG" id="scl:sce7827"/>
<proteinExistence type="predicted"/>